<accession>A0ABP9QR46</accession>
<evidence type="ECO:0000256" key="3">
    <source>
        <dbReference type="ARBA" id="ARBA00016337"/>
    </source>
</evidence>
<evidence type="ECO:0000256" key="2">
    <source>
        <dbReference type="ARBA" id="ARBA00011955"/>
    </source>
</evidence>
<evidence type="ECO:0000313" key="13">
    <source>
        <dbReference type="Proteomes" id="UP001500547"/>
    </source>
</evidence>
<sequence length="363" mass="38989">MLQCGYHGGMLASPFSRRIRRAILLMLAALVCLGLSACQRKQLVQREAFVFGTRVELLSVGSNPEATVSAMAEVLREFDRIHRNYHAWEPSELTRLADACRNGQPYPVSAELGTLLDKAGMLSARSEGLFDPGIGALVRLWGFHTDTFVPKLPDAAELARLVAARPGMRDIRVSGGQARCSNPAVSPDFGGFAKGWALDRAAAILHAKGIHDALINIGGNVMALGKKGDVPWQIGIQDPRGGGAIASLALLDGEAVGTSGDYQRYFELEGHRYSHLIDPRNGKPAEGTHAVTILMPPGPDAGLLSDADSKPIFVAGKDWRQLADKMGVQHVLRVDAEGRIAVTRAMLARLNFPANHGPDLVVD</sequence>
<keyword evidence="13" id="KW-1185">Reference proteome</keyword>
<keyword evidence="4 11" id="KW-0285">Flavoprotein</keyword>
<dbReference type="Proteomes" id="UP001500547">
    <property type="component" value="Unassembled WGS sequence"/>
</dbReference>
<evidence type="ECO:0000256" key="1">
    <source>
        <dbReference type="ARBA" id="ARBA00001946"/>
    </source>
</evidence>
<dbReference type="Gene3D" id="3.10.520.10">
    <property type="entry name" value="ApbE-like domains"/>
    <property type="match status" value="1"/>
</dbReference>
<evidence type="ECO:0000256" key="10">
    <source>
        <dbReference type="ARBA" id="ARBA00048540"/>
    </source>
</evidence>
<dbReference type="InterPro" id="IPR003374">
    <property type="entry name" value="ApbE-like_sf"/>
</dbReference>
<keyword evidence="6 11" id="KW-0479">Metal-binding</keyword>
<dbReference type="EC" id="2.7.1.180" evidence="2 11"/>
<dbReference type="PANTHER" id="PTHR30040">
    <property type="entry name" value="THIAMINE BIOSYNTHESIS LIPOPROTEIN APBE"/>
    <property type="match status" value="1"/>
</dbReference>
<proteinExistence type="inferred from homology"/>
<evidence type="ECO:0000256" key="8">
    <source>
        <dbReference type="ARBA" id="ARBA00022842"/>
    </source>
</evidence>
<reference evidence="13" key="1">
    <citation type="journal article" date="2019" name="Int. J. Syst. Evol. Microbiol.">
        <title>The Global Catalogue of Microorganisms (GCM) 10K type strain sequencing project: providing services to taxonomists for standard genome sequencing and annotation.</title>
        <authorList>
            <consortium name="The Broad Institute Genomics Platform"/>
            <consortium name="The Broad Institute Genome Sequencing Center for Infectious Disease"/>
            <person name="Wu L."/>
            <person name="Ma J."/>
        </authorList>
    </citation>
    <scope>NUCLEOTIDE SEQUENCE [LARGE SCALE GENOMIC DNA]</scope>
    <source>
        <strain evidence="13">JCM 18715</strain>
    </source>
</reference>
<evidence type="ECO:0000256" key="11">
    <source>
        <dbReference type="PIRNR" id="PIRNR006268"/>
    </source>
</evidence>
<evidence type="ECO:0000256" key="4">
    <source>
        <dbReference type="ARBA" id="ARBA00022630"/>
    </source>
</evidence>
<evidence type="ECO:0000313" key="12">
    <source>
        <dbReference type="EMBL" id="GAA5165929.1"/>
    </source>
</evidence>
<keyword evidence="5 11" id="KW-0808">Transferase</keyword>
<comment type="caution">
    <text evidence="12">The sequence shown here is derived from an EMBL/GenBank/DDBJ whole genome shotgun (WGS) entry which is preliminary data.</text>
</comment>
<dbReference type="PIRSF" id="PIRSF006268">
    <property type="entry name" value="ApbE"/>
    <property type="match status" value="1"/>
</dbReference>
<evidence type="ECO:0000256" key="6">
    <source>
        <dbReference type="ARBA" id="ARBA00022723"/>
    </source>
</evidence>
<dbReference type="SUPFAM" id="SSF143631">
    <property type="entry name" value="ApbE-like"/>
    <property type="match status" value="1"/>
</dbReference>
<name>A0ABP9QR46_9RHOO</name>
<comment type="cofactor">
    <cofactor evidence="1">
        <name>Mg(2+)</name>
        <dbReference type="ChEBI" id="CHEBI:18420"/>
    </cofactor>
</comment>
<keyword evidence="7 11" id="KW-0274">FAD</keyword>
<comment type="catalytic activity">
    <reaction evidence="10 11">
        <text>L-threonyl-[protein] + FAD = FMN-L-threonyl-[protein] + AMP + H(+)</text>
        <dbReference type="Rhea" id="RHEA:36847"/>
        <dbReference type="Rhea" id="RHEA-COMP:11060"/>
        <dbReference type="Rhea" id="RHEA-COMP:11061"/>
        <dbReference type="ChEBI" id="CHEBI:15378"/>
        <dbReference type="ChEBI" id="CHEBI:30013"/>
        <dbReference type="ChEBI" id="CHEBI:57692"/>
        <dbReference type="ChEBI" id="CHEBI:74257"/>
        <dbReference type="ChEBI" id="CHEBI:456215"/>
        <dbReference type="EC" id="2.7.1.180"/>
    </reaction>
</comment>
<evidence type="ECO:0000256" key="7">
    <source>
        <dbReference type="ARBA" id="ARBA00022827"/>
    </source>
</evidence>
<keyword evidence="8 11" id="KW-0460">Magnesium</keyword>
<evidence type="ECO:0000256" key="5">
    <source>
        <dbReference type="ARBA" id="ARBA00022679"/>
    </source>
</evidence>
<protein>
    <recommendedName>
        <fullName evidence="3 11">FAD:protein FMN transferase</fullName>
        <ecNumber evidence="2 11">2.7.1.180</ecNumber>
    </recommendedName>
    <alternativeName>
        <fullName evidence="9 11">Flavin transferase</fullName>
    </alternativeName>
</protein>
<organism evidence="12 13">
    <name type="scientific">Viridibacterium curvum</name>
    <dbReference type="NCBI Taxonomy" id="1101404"/>
    <lineage>
        <taxon>Bacteria</taxon>
        <taxon>Pseudomonadati</taxon>
        <taxon>Pseudomonadota</taxon>
        <taxon>Betaproteobacteria</taxon>
        <taxon>Rhodocyclales</taxon>
        <taxon>Rhodocyclaceae</taxon>
        <taxon>Viridibacterium</taxon>
    </lineage>
</organism>
<dbReference type="GO" id="GO:0016740">
    <property type="term" value="F:transferase activity"/>
    <property type="evidence" value="ECO:0007669"/>
    <property type="project" value="UniProtKB-KW"/>
</dbReference>
<dbReference type="PANTHER" id="PTHR30040:SF2">
    <property type="entry name" value="FAD:PROTEIN FMN TRANSFERASE"/>
    <property type="match status" value="1"/>
</dbReference>
<dbReference type="EMBL" id="BAABLD010000008">
    <property type="protein sequence ID" value="GAA5165929.1"/>
    <property type="molecule type" value="Genomic_DNA"/>
</dbReference>
<evidence type="ECO:0000256" key="9">
    <source>
        <dbReference type="ARBA" id="ARBA00031306"/>
    </source>
</evidence>
<dbReference type="Pfam" id="PF02424">
    <property type="entry name" value="ApbE"/>
    <property type="match status" value="1"/>
</dbReference>
<comment type="similarity">
    <text evidence="11">Belongs to the ApbE family.</text>
</comment>
<dbReference type="InterPro" id="IPR024932">
    <property type="entry name" value="ApbE"/>
</dbReference>
<gene>
    <name evidence="12" type="ORF">GCM10025770_22270</name>
</gene>